<sequence length="116" mass="12615">MPSRHPAPFGCYALTVSGTAAWACPYTDFPLVEIHPNRPERPVRGVGEPRTKRGRTISARSPAIPRTLKQRAWRGASTVTSSPVRTTANVWKGSGCVAAWSSTLDVPQQYEAPQCP</sequence>
<dbReference type="Proteomes" id="UP000498740">
    <property type="component" value="Unassembled WGS sequence"/>
</dbReference>
<gene>
    <name evidence="2" type="ORF">Smic_79640</name>
</gene>
<protein>
    <submittedName>
        <fullName evidence="2">Uncharacterized protein</fullName>
    </submittedName>
</protein>
<feature type="region of interest" description="Disordered" evidence="1">
    <location>
        <begin position="37"/>
        <end position="58"/>
    </location>
</feature>
<feature type="compositionally biased region" description="Basic and acidic residues" evidence="1">
    <location>
        <begin position="37"/>
        <end position="51"/>
    </location>
</feature>
<evidence type="ECO:0000256" key="1">
    <source>
        <dbReference type="SAM" id="MobiDB-lite"/>
    </source>
</evidence>
<organism evidence="2 3">
    <name type="scientific">Streptomyces microflavus</name>
    <name type="common">Streptomyces lipmanii</name>
    <dbReference type="NCBI Taxonomy" id="1919"/>
    <lineage>
        <taxon>Bacteria</taxon>
        <taxon>Bacillati</taxon>
        <taxon>Actinomycetota</taxon>
        <taxon>Actinomycetes</taxon>
        <taxon>Kitasatosporales</taxon>
        <taxon>Streptomycetaceae</taxon>
        <taxon>Streptomyces</taxon>
    </lineage>
</organism>
<dbReference type="AlphaFoldDB" id="A0A7J0D3X6"/>
<evidence type="ECO:0000313" key="2">
    <source>
        <dbReference type="EMBL" id="GFN09408.1"/>
    </source>
</evidence>
<accession>A0A7J0D3X6</accession>
<dbReference type="EMBL" id="BLWD01000002">
    <property type="protein sequence ID" value="GFN09408.1"/>
    <property type="molecule type" value="Genomic_DNA"/>
</dbReference>
<comment type="caution">
    <text evidence="2">The sequence shown here is derived from an EMBL/GenBank/DDBJ whole genome shotgun (WGS) entry which is preliminary data.</text>
</comment>
<proteinExistence type="predicted"/>
<name>A0A7J0D3X6_STRMI</name>
<reference evidence="2 3" key="1">
    <citation type="submission" date="2020-05" db="EMBL/GenBank/DDBJ databases">
        <title>Whole genome shotgun sequence of Streptomyces microflavus NBRC 13062.</title>
        <authorList>
            <person name="Komaki H."/>
            <person name="Tamura T."/>
        </authorList>
    </citation>
    <scope>NUCLEOTIDE SEQUENCE [LARGE SCALE GENOMIC DNA]</scope>
    <source>
        <strain evidence="2 3">NBRC 13062</strain>
    </source>
</reference>
<evidence type="ECO:0000313" key="3">
    <source>
        <dbReference type="Proteomes" id="UP000498740"/>
    </source>
</evidence>